<evidence type="ECO:0000259" key="12">
    <source>
        <dbReference type="PROSITE" id="PS50011"/>
    </source>
</evidence>
<dbReference type="OrthoDB" id="1732493at2759"/>
<organism evidence="13 14">
    <name type="scientific">Anaeramoeba ignava</name>
    <name type="common">Anaerobic marine amoeba</name>
    <dbReference type="NCBI Taxonomy" id="1746090"/>
    <lineage>
        <taxon>Eukaryota</taxon>
        <taxon>Metamonada</taxon>
        <taxon>Anaeramoebidae</taxon>
        <taxon>Anaeramoeba</taxon>
    </lineage>
</organism>
<dbReference type="SMART" id="SM00220">
    <property type="entry name" value="S_TKc"/>
    <property type="match status" value="1"/>
</dbReference>
<comment type="catalytic activity">
    <reaction evidence="9">
        <text>L-seryl-[protein] + ATP = O-phospho-L-seryl-[protein] + ADP + H(+)</text>
        <dbReference type="Rhea" id="RHEA:17989"/>
        <dbReference type="Rhea" id="RHEA-COMP:9863"/>
        <dbReference type="Rhea" id="RHEA-COMP:11604"/>
        <dbReference type="ChEBI" id="CHEBI:15378"/>
        <dbReference type="ChEBI" id="CHEBI:29999"/>
        <dbReference type="ChEBI" id="CHEBI:30616"/>
        <dbReference type="ChEBI" id="CHEBI:83421"/>
        <dbReference type="ChEBI" id="CHEBI:456216"/>
        <dbReference type="EC" id="2.7.11.22"/>
    </reaction>
</comment>
<keyword evidence="5 10" id="KW-0547">Nucleotide-binding</keyword>
<dbReference type="PANTHER" id="PTHR24056:SF107">
    <property type="entry name" value="CYCLIN-DEPENDENT KINASE 11A-RELATED"/>
    <property type="match status" value="1"/>
</dbReference>
<dbReference type="EMBL" id="JAPDFW010000086">
    <property type="protein sequence ID" value="KAJ5071608.1"/>
    <property type="molecule type" value="Genomic_DNA"/>
</dbReference>
<evidence type="ECO:0000256" key="8">
    <source>
        <dbReference type="ARBA" id="ARBA00047811"/>
    </source>
</evidence>
<evidence type="ECO:0000256" key="2">
    <source>
        <dbReference type="ARBA" id="ARBA00012425"/>
    </source>
</evidence>
<dbReference type="Gene3D" id="3.30.200.20">
    <property type="entry name" value="Phosphorylase Kinase, domain 1"/>
    <property type="match status" value="1"/>
</dbReference>
<keyword evidence="7 10" id="KW-0067">ATP-binding</keyword>
<dbReference type="Pfam" id="PF00069">
    <property type="entry name" value="Pkinase"/>
    <property type="match status" value="1"/>
</dbReference>
<evidence type="ECO:0000256" key="11">
    <source>
        <dbReference type="RuleBase" id="RU000304"/>
    </source>
</evidence>
<dbReference type="PROSITE" id="PS50011">
    <property type="entry name" value="PROTEIN_KINASE_DOM"/>
    <property type="match status" value="1"/>
</dbReference>
<feature type="binding site" evidence="10">
    <location>
        <position position="41"/>
    </location>
    <ligand>
        <name>ATP</name>
        <dbReference type="ChEBI" id="CHEBI:30616"/>
    </ligand>
</feature>
<gene>
    <name evidence="13" type="ORF">M0811_10017</name>
</gene>
<dbReference type="Proteomes" id="UP001149090">
    <property type="component" value="Unassembled WGS sequence"/>
</dbReference>
<evidence type="ECO:0000256" key="4">
    <source>
        <dbReference type="ARBA" id="ARBA00022679"/>
    </source>
</evidence>
<dbReference type="InterPro" id="IPR017441">
    <property type="entry name" value="Protein_kinase_ATP_BS"/>
</dbReference>
<keyword evidence="4" id="KW-0808">Transferase</keyword>
<evidence type="ECO:0000256" key="5">
    <source>
        <dbReference type="ARBA" id="ARBA00022741"/>
    </source>
</evidence>
<evidence type="ECO:0000256" key="1">
    <source>
        <dbReference type="ARBA" id="ARBA00006485"/>
    </source>
</evidence>
<dbReference type="InterPro" id="IPR050108">
    <property type="entry name" value="CDK"/>
</dbReference>
<dbReference type="Gene3D" id="1.10.510.10">
    <property type="entry name" value="Transferase(Phosphotransferase) domain 1"/>
    <property type="match status" value="1"/>
</dbReference>
<keyword evidence="14" id="KW-1185">Reference proteome</keyword>
<dbReference type="InterPro" id="IPR008271">
    <property type="entry name" value="Ser/Thr_kinase_AS"/>
</dbReference>
<dbReference type="GO" id="GO:0007346">
    <property type="term" value="P:regulation of mitotic cell cycle"/>
    <property type="evidence" value="ECO:0007669"/>
    <property type="project" value="TreeGrafter"/>
</dbReference>
<evidence type="ECO:0000256" key="7">
    <source>
        <dbReference type="ARBA" id="ARBA00022840"/>
    </source>
</evidence>
<evidence type="ECO:0000256" key="9">
    <source>
        <dbReference type="ARBA" id="ARBA00048367"/>
    </source>
</evidence>
<feature type="domain" description="Protein kinase" evidence="12">
    <location>
        <begin position="12"/>
        <end position="300"/>
    </location>
</feature>
<dbReference type="InterPro" id="IPR011009">
    <property type="entry name" value="Kinase-like_dom_sf"/>
</dbReference>
<dbReference type="OMA" id="TEPGHAM"/>
<accession>A0A9Q0R9N9</accession>
<comment type="caution">
    <text evidence="13">The sequence shown here is derived from an EMBL/GenBank/DDBJ whole genome shotgun (WGS) entry which is preliminary data.</text>
</comment>
<dbReference type="FunFam" id="3.30.200.20:FF:000124">
    <property type="entry name" value="Cyclin-dependent kinase 4"/>
    <property type="match status" value="1"/>
</dbReference>
<reference evidence="13" key="1">
    <citation type="submission" date="2022-10" db="EMBL/GenBank/DDBJ databases">
        <title>Novel sulphate-reducing endosymbionts in the free-living metamonad Anaeramoeba.</title>
        <authorList>
            <person name="Jerlstrom-Hultqvist J."/>
            <person name="Cepicka I."/>
            <person name="Gallot-Lavallee L."/>
            <person name="Salas-Leiva D."/>
            <person name="Curtis B.A."/>
            <person name="Zahonova K."/>
            <person name="Pipaliya S."/>
            <person name="Dacks J."/>
            <person name="Roger A.J."/>
        </authorList>
    </citation>
    <scope>NUCLEOTIDE SEQUENCE</scope>
    <source>
        <strain evidence="13">BMAN</strain>
    </source>
</reference>
<evidence type="ECO:0000256" key="3">
    <source>
        <dbReference type="ARBA" id="ARBA00022527"/>
    </source>
</evidence>
<keyword evidence="6 13" id="KW-0418">Kinase</keyword>
<proteinExistence type="inferred from homology"/>
<dbReference type="PROSITE" id="PS00108">
    <property type="entry name" value="PROTEIN_KINASE_ST"/>
    <property type="match status" value="1"/>
</dbReference>
<dbReference type="GO" id="GO:0005634">
    <property type="term" value="C:nucleus"/>
    <property type="evidence" value="ECO:0007669"/>
    <property type="project" value="TreeGrafter"/>
</dbReference>
<evidence type="ECO:0000313" key="14">
    <source>
        <dbReference type="Proteomes" id="UP001149090"/>
    </source>
</evidence>
<dbReference type="GO" id="GO:0005524">
    <property type="term" value="F:ATP binding"/>
    <property type="evidence" value="ECO:0007669"/>
    <property type="project" value="UniProtKB-UniRule"/>
</dbReference>
<keyword evidence="3 11" id="KW-0723">Serine/threonine-protein kinase</keyword>
<evidence type="ECO:0000313" key="13">
    <source>
        <dbReference type="EMBL" id="KAJ5071608.1"/>
    </source>
</evidence>
<dbReference type="FunFam" id="1.10.510.10:FF:000611">
    <property type="entry name" value="CMGC family protein kinase"/>
    <property type="match status" value="1"/>
</dbReference>
<sequence>MDLPELRSINDFGDLAEIGQGTYGVVFRAKDLKTKEIVALKKVKMGEKEKEGFPITTLREYRILKKIKHRNIINLHEIVCGDEVDEFYLVFDFCPHDLSRLLATMTTKHSPFTVSEIKSLMIQLLNAVAYAHENHVIHRDIKLSNLLFNDQGELKLCDFGLSREIDNSTEAMTPIVQSLWYRAPEVLLGETHYTEKIDMWSVGCIMGELIQNQPLFQGLSELDQLSKIFKVLGTPSVKLWPKYPDLPGVKMFQLPQYEYNELQKLFPFLSSDGLDILNRMLTYDFEKRISAKDALLHPYWSQSPLPKDVQMIRTFPSSFRPINKKSHFHFSNQK</sequence>
<evidence type="ECO:0000256" key="10">
    <source>
        <dbReference type="PROSITE-ProRule" id="PRU10141"/>
    </source>
</evidence>
<dbReference type="GO" id="GO:0004693">
    <property type="term" value="F:cyclin-dependent protein serine/threonine kinase activity"/>
    <property type="evidence" value="ECO:0007669"/>
    <property type="project" value="UniProtKB-EC"/>
</dbReference>
<comment type="similarity">
    <text evidence="1">Belongs to the protein kinase superfamily. CMGC Ser/Thr protein kinase family. CDC2/CDKX subfamily.</text>
</comment>
<dbReference type="PROSITE" id="PS00107">
    <property type="entry name" value="PROTEIN_KINASE_ATP"/>
    <property type="match status" value="1"/>
</dbReference>
<dbReference type="EC" id="2.7.11.22" evidence="2"/>
<dbReference type="SUPFAM" id="SSF56112">
    <property type="entry name" value="Protein kinase-like (PK-like)"/>
    <property type="match status" value="1"/>
</dbReference>
<name>A0A9Q0R9N9_ANAIG</name>
<dbReference type="InterPro" id="IPR000719">
    <property type="entry name" value="Prot_kinase_dom"/>
</dbReference>
<evidence type="ECO:0000256" key="6">
    <source>
        <dbReference type="ARBA" id="ARBA00022777"/>
    </source>
</evidence>
<dbReference type="PANTHER" id="PTHR24056">
    <property type="entry name" value="CELL DIVISION PROTEIN KINASE"/>
    <property type="match status" value="1"/>
</dbReference>
<comment type="catalytic activity">
    <reaction evidence="8">
        <text>L-threonyl-[protein] + ATP = O-phospho-L-threonyl-[protein] + ADP + H(+)</text>
        <dbReference type="Rhea" id="RHEA:46608"/>
        <dbReference type="Rhea" id="RHEA-COMP:11060"/>
        <dbReference type="Rhea" id="RHEA-COMP:11605"/>
        <dbReference type="ChEBI" id="CHEBI:15378"/>
        <dbReference type="ChEBI" id="CHEBI:30013"/>
        <dbReference type="ChEBI" id="CHEBI:30616"/>
        <dbReference type="ChEBI" id="CHEBI:61977"/>
        <dbReference type="ChEBI" id="CHEBI:456216"/>
        <dbReference type="EC" id="2.7.11.22"/>
    </reaction>
</comment>
<protein>
    <recommendedName>
        <fullName evidence="2">cyclin-dependent kinase</fullName>
        <ecNumber evidence="2">2.7.11.22</ecNumber>
    </recommendedName>
</protein>
<dbReference type="AlphaFoldDB" id="A0A9Q0R9N9"/>